<dbReference type="OMA" id="FSKPMQS"/>
<dbReference type="InterPro" id="IPR058673">
    <property type="entry name" value="HHO5-like_N"/>
</dbReference>
<dbReference type="OrthoDB" id="1908613at2759"/>
<comment type="caution">
    <text evidence="9">The sequence shown here is derived from an EMBL/GenBank/DDBJ whole genome shotgun (WGS) entry which is preliminary data.</text>
</comment>
<keyword evidence="5" id="KW-0539">Nucleus</keyword>
<organism evidence="9 10">
    <name type="scientific">Manihot esculenta</name>
    <name type="common">Cassava</name>
    <name type="synonym">Jatropha manihot</name>
    <dbReference type="NCBI Taxonomy" id="3983"/>
    <lineage>
        <taxon>Eukaryota</taxon>
        <taxon>Viridiplantae</taxon>
        <taxon>Streptophyta</taxon>
        <taxon>Embryophyta</taxon>
        <taxon>Tracheophyta</taxon>
        <taxon>Spermatophyta</taxon>
        <taxon>Magnoliopsida</taxon>
        <taxon>eudicotyledons</taxon>
        <taxon>Gunneridae</taxon>
        <taxon>Pentapetalae</taxon>
        <taxon>rosids</taxon>
        <taxon>fabids</taxon>
        <taxon>Malpighiales</taxon>
        <taxon>Euphorbiaceae</taxon>
        <taxon>Crotonoideae</taxon>
        <taxon>Manihoteae</taxon>
        <taxon>Manihot</taxon>
    </lineage>
</organism>
<dbReference type="InterPro" id="IPR001005">
    <property type="entry name" value="SANT/Myb"/>
</dbReference>
<dbReference type="AlphaFoldDB" id="A0A2C9UW84"/>
<evidence type="ECO:0000259" key="8">
    <source>
        <dbReference type="PROSITE" id="PS51294"/>
    </source>
</evidence>
<dbReference type="InterPro" id="IPR006447">
    <property type="entry name" value="Myb_dom_plants"/>
</dbReference>
<accession>A0A2C9UW84</accession>
<dbReference type="GO" id="GO:0003677">
    <property type="term" value="F:DNA binding"/>
    <property type="evidence" value="ECO:0007669"/>
    <property type="project" value="UniProtKB-KW"/>
</dbReference>
<evidence type="ECO:0000313" key="9">
    <source>
        <dbReference type="EMBL" id="OAY35349.1"/>
    </source>
</evidence>
<dbReference type="Gramene" id="Manes.12G093900.4.v8.1">
    <property type="protein sequence ID" value="Manes.12G093900.4.v8.1.CDS"/>
    <property type="gene ID" value="Manes.12G093900.v8.1"/>
</dbReference>
<evidence type="ECO:0000313" key="10">
    <source>
        <dbReference type="Proteomes" id="UP000091857"/>
    </source>
</evidence>
<dbReference type="EMBL" id="CM004398">
    <property type="protein sequence ID" value="OAY35349.1"/>
    <property type="molecule type" value="Genomic_DNA"/>
</dbReference>
<keyword evidence="10" id="KW-1185">Reference proteome</keyword>
<evidence type="ECO:0000256" key="4">
    <source>
        <dbReference type="ARBA" id="ARBA00023163"/>
    </source>
</evidence>
<dbReference type="InterPro" id="IPR009057">
    <property type="entry name" value="Homeodomain-like_sf"/>
</dbReference>
<evidence type="ECO:0000256" key="1">
    <source>
        <dbReference type="ARBA" id="ARBA00004123"/>
    </source>
</evidence>
<protein>
    <recommendedName>
        <fullName evidence="8">HTH myb-type domain-containing protein</fullName>
    </recommendedName>
</protein>
<feature type="region of interest" description="Disordered" evidence="7">
    <location>
        <begin position="312"/>
        <end position="359"/>
    </location>
</feature>
<dbReference type="PANTHER" id="PTHR31003">
    <property type="entry name" value="MYB FAMILY TRANSCRIPTION FACTOR"/>
    <property type="match status" value="1"/>
</dbReference>
<feature type="domain" description="HTH myb-type" evidence="8">
    <location>
        <begin position="234"/>
        <end position="292"/>
    </location>
</feature>
<evidence type="ECO:0000256" key="2">
    <source>
        <dbReference type="ARBA" id="ARBA00023015"/>
    </source>
</evidence>
<gene>
    <name evidence="9" type="ORF">MANES_12G093900v8</name>
</gene>
<feature type="region of interest" description="Disordered" evidence="7">
    <location>
        <begin position="121"/>
        <end position="151"/>
    </location>
</feature>
<name>A0A2C9UW84_MANES</name>
<keyword evidence="3" id="KW-0238">DNA-binding</keyword>
<dbReference type="InterPro" id="IPR044787">
    <property type="entry name" value="HHO5-like"/>
</dbReference>
<evidence type="ECO:0000256" key="3">
    <source>
        <dbReference type="ARBA" id="ARBA00023125"/>
    </source>
</evidence>
<sequence>MELSLDLGSVYVPKTITEYLREVSKVKDSSQKLSKLDDYVKKLEDEMRKIDAFKRELPLCMLLLNDAIVRLKEEAMQCKKLEDRAEIEVDVSVKEDYSGADGGNDMRDKKNWMSSVQLWNTGDVNSDSKQHDSKSETKQRSEEEDDRSTCENPVQLCNYRSKGGAFMAFKALPVFDGTGRKEEKEVVSQVTGLSLMTPVSEFGSGNLMSKSNGNIQMKIQNKPLQQQQQQPSYKKQRRCWSPELHRRFVDALQQLGGSKVATPKQIRELMQVDGLTNDEVKSHLQKYRLHIRKLPASSAAQANGLWMVQDQCKDPSKPTISQSNSPQGPFHGCGSLKDVSSTGGDSIEAEDDDVSESHS</sequence>
<keyword evidence="6" id="KW-0175">Coiled coil</keyword>
<dbReference type="STRING" id="3983.A0A2C9UW84"/>
<dbReference type="Pfam" id="PF00249">
    <property type="entry name" value="Myb_DNA-binding"/>
    <property type="match status" value="1"/>
</dbReference>
<feature type="compositionally biased region" description="Acidic residues" evidence="7">
    <location>
        <begin position="347"/>
        <end position="359"/>
    </location>
</feature>
<evidence type="ECO:0000256" key="6">
    <source>
        <dbReference type="SAM" id="Coils"/>
    </source>
</evidence>
<dbReference type="FunFam" id="1.10.10.60:FF:000002">
    <property type="entry name" value="Myb family transcription factor"/>
    <property type="match status" value="1"/>
</dbReference>
<dbReference type="PANTHER" id="PTHR31003:SF22">
    <property type="entry name" value="TRANSCRIPTION FACTOR HHO5"/>
    <property type="match status" value="1"/>
</dbReference>
<dbReference type="GO" id="GO:0003700">
    <property type="term" value="F:DNA-binding transcription factor activity"/>
    <property type="evidence" value="ECO:0007669"/>
    <property type="project" value="InterPro"/>
</dbReference>
<reference evidence="10" key="1">
    <citation type="journal article" date="2016" name="Nat. Biotechnol.">
        <title>Sequencing wild and cultivated cassava and related species reveals extensive interspecific hybridization and genetic diversity.</title>
        <authorList>
            <person name="Bredeson J.V."/>
            <person name="Lyons J.B."/>
            <person name="Prochnik S.E."/>
            <person name="Wu G.A."/>
            <person name="Ha C.M."/>
            <person name="Edsinger-Gonzales E."/>
            <person name="Grimwood J."/>
            <person name="Schmutz J."/>
            <person name="Rabbi I.Y."/>
            <person name="Egesi C."/>
            <person name="Nauluvula P."/>
            <person name="Lebot V."/>
            <person name="Ndunguru J."/>
            <person name="Mkamilo G."/>
            <person name="Bart R.S."/>
            <person name="Setter T.L."/>
            <person name="Gleadow R.M."/>
            <person name="Kulakow P."/>
            <person name="Ferguson M.E."/>
            <person name="Rounsley S."/>
            <person name="Rokhsar D.S."/>
        </authorList>
    </citation>
    <scope>NUCLEOTIDE SEQUENCE [LARGE SCALE GENOMIC DNA]</scope>
    <source>
        <strain evidence="10">cv. AM560-2</strain>
    </source>
</reference>
<dbReference type="Pfam" id="PF26575">
    <property type="entry name" value="HHO5_N"/>
    <property type="match status" value="1"/>
</dbReference>
<dbReference type="NCBIfam" id="TIGR01557">
    <property type="entry name" value="myb_SHAQKYF"/>
    <property type="match status" value="1"/>
</dbReference>
<feature type="compositionally biased region" description="Basic and acidic residues" evidence="7">
    <location>
        <begin position="126"/>
        <end position="141"/>
    </location>
</feature>
<feature type="coiled-coil region" evidence="6">
    <location>
        <begin position="26"/>
        <end position="88"/>
    </location>
</feature>
<keyword evidence="4" id="KW-0804">Transcription</keyword>
<dbReference type="SMR" id="A0A2C9UW84"/>
<proteinExistence type="predicted"/>
<comment type="subcellular location">
    <subcellularLocation>
        <location evidence="1">Nucleus</location>
    </subcellularLocation>
</comment>
<dbReference type="Gramene" id="Manes.12G093900.2.v8.1">
    <property type="protein sequence ID" value="Manes.12G093900.2.v8.1.CDS"/>
    <property type="gene ID" value="Manes.12G093900.v8.1"/>
</dbReference>
<dbReference type="Gene3D" id="1.10.10.60">
    <property type="entry name" value="Homeodomain-like"/>
    <property type="match status" value="1"/>
</dbReference>
<dbReference type="InterPro" id="IPR017930">
    <property type="entry name" value="Myb_dom"/>
</dbReference>
<evidence type="ECO:0000256" key="5">
    <source>
        <dbReference type="ARBA" id="ARBA00023242"/>
    </source>
</evidence>
<dbReference type="Proteomes" id="UP000091857">
    <property type="component" value="Chromosome 12"/>
</dbReference>
<feature type="compositionally biased region" description="Polar residues" evidence="7">
    <location>
        <begin position="318"/>
        <end position="327"/>
    </location>
</feature>
<dbReference type="GO" id="GO:0005634">
    <property type="term" value="C:nucleus"/>
    <property type="evidence" value="ECO:0007669"/>
    <property type="project" value="UniProtKB-SubCell"/>
</dbReference>
<keyword evidence="2" id="KW-0805">Transcription regulation</keyword>
<dbReference type="PROSITE" id="PS51294">
    <property type="entry name" value="HTH_MYB"/>
    <property type="match status" value="1"/>
</dbReference>
<evidence type="ECO:0000256" key="7">
    <source>
        <dbReference type="SAM" id="MobiDB-lite"/>
    </source>
</evidence>
<dbReference type="SUPFAM" id="SSF46689">
    <property type="entry name" value="Homeodomain-like"/>
    <property type="match status" value="1"/>
</dbReference>